<gene>
    <name evidence="11" type="ORF">Trco_007019</name>
</gene>
<dbReference type="CDD" id="cd13854">
    <property type="entry name" value="CuRO_1_MaLCC_like"/>
    <property type="match status" value="1"/>
</dbReference>
<keyword evidence="3" id="KW-0732">Signal</keyword>
<comment type="caution">
    <text evidence="11">The sequence shown here is derived from an EMBL/GenBank/DDBJ whole genome shotgun (WGS) entry which is preliminary data.</text>
</comment>
<keyword evidence="6" id="KW-0186">Copper</keyword>
<evidence type="ECO:0000259" key="10">
    <source>
        <dbReference type="Pfam" id="PF07732"/>
    </source>
</evidence>
<protein>
    <submittedName>
        <fullName evidence="11">Laccase</fullName>
    </submittedName>
</protein>
<dbReference type="PROSITE" id="PS00080">
    <property type="entry name" value="MULTICOPPER_OXIDASE2"/>
    <property type="match status" value="1"/>
</dbReference>
<dbReference type="Pfam" id="PF00394">
    <property type="entry name" value="Cu-oxidase"/>
    <property type="match status" value="1"/>
</dbReference>
<evidence type="ECO:0000313" key="11">
    <source>
        <dbReference type="EMBL" id="KAH6605312.1"/>
    </source>
</evidence>
<feature type="domain" description="Plastocyanin-like" evidence="8">
    <location>
        <begin position="198"/>
        <end position="355"/>
    </location>
</feature>
<dbReference type="PROSITE" id="PS00079">
    <property type="entry name" value="MULTICOPPER_OXIDASE1"/>
    <property type="match status" value="1"/>
</dbReference>
<dbReference type="InterPro" id="IPR045087">
    <property type="entry name" value="Cu-oxidase_fam"/>
</dbReference>
<keyword evidence="5" id="KW-0560">Oxidoreductase</keyword>
<dbReference type="GO" id="GO:0016491">
    <property type="term" value="F:oxidoreductase activity"/>
    <property type="evidence" value="ECO:0007669"/>
    <property type="project" value="UniProtKB-KW"/>
</dbReference>
<dbReference type="InterPro" id="IPR008972">
    <property type="entry name" value="Cupredoxin"/>
</dbReference>
<reference evidence="11" key="1">
    <citation type="submission" date="2021-08" db="EMBL/GenBank/DDBJ databases">
        <title>Chromosome-Level Trichoderma cornu-damae using Hi-C Data.</title>
        <authorList>
            <person name="Kim C.S."/>
        </authorList>
    </citation>
    <scope>NUCLEOTIDE SEQUENCE</scope>
    <source>
        <strain evidence="11">KA19-0412C</strain>
    </source>
</reference>
<evidence type="ECO:0000259" key="8">
    <source>
        <dbReference type="Pfam" id="PF00394"/>
    </source>
</evidence>
<dbReference type="PANTHER" id="PTHR11709">
    <property type="entry name" value="MULTI-COPPER OXIDASE"/>
    <property type="match status" value="1"/>
</dbReference>
<keyword evidence="4" id="KW-0677">Repeat</keyword>
<dbReference type="InterPro" id="IPR002355">
    <property type="entry name" value="Cu_oxidase_Cu_BS"/>
</dbReference>
<organism evidence="11 12">
    <name type="scientific">Trichoderma cornu-damae</name>
    <dbReference type="NCBI Taxonomy" id="654480"/>
    <lineage>
        <taxon>Eukaryota</taxon>
        <taxon>Fungi</taxon>
        <taxon>Dikarya</taxon>
        <taxon>Ascomycota</taxon>
        <taxon>Pezizomycotina</taxon>
        <taxon>Sordariomycetes</taxon>
        <taxon>Hypocreomycetidae</taxon>
        <taxon>Hypocreales</taxon>
        <taxon>Hypocreaceae</taxon>
        <taxon>Trichoderma</taxon>
    </lineage>
</organism>
<dbReference type="InterPro" id="IPR001117">
    <property type="entry name" value="Cu-oxidase_2nd"/>
</dbReference>
<dbReference type="EMBL" id="JAIWOZ010000005">
    <property type="protein sequence ID" value="KAH6605312.1"/>
    <property type="molecule type" value="Genomic_DNA"/>
</dbReference>
<feature type="domain" description="Plastocyanin-like" evidence="9">
    <location>
        <begin position="435"/>
        <end position="546"/>
    </location>
</feature>
<comment type="similarity">
    <text evidence="1">Belongs to the multicopper oxidase family.</text>
</comment>
<dbReference type="AlphaFoldDB" id="A0A9P8QMP9"/>
<keyword evidence="7" id="KW-0325">Glycoprotein</keyword>
<keyword evidence="2" id="KW-0479">Metal-binding</keyword>
<accession>A0A9P8QMP9</accession>
<dbReference type="SUPFAM" id="SSF49503">
    <property type="entry name" value="Cupredoxins"/>
    <property type="match status" value="3"/>
</dbReference>
<dbReference type="Gene3D" id="2.60.40.420">
    <property type="entry name" value="Cupredoxins - blue copper proteins"/>
    <property type="match status" value="3"/>
</dbReference>
<dbReference type="InterPro" id="IPR033138">
    <property type="entry name" value="Cu_oxidase_CS"/>
</dbReference>
<name>A0A9P8QMP9_9HYPO</name>
<dbReference type="FunFam" id="2.60.40.420:FF:000038">
    <property type="entry name" value="Extracellular dihydrogeodin oxidase/laccase"/>
    <property type="match status" value="1"/>
</dbReference>
<dbReference type="FunFam" id="2.60.40.420:FF:000021">
    <property type="entry name" value="Extracellular dihydrogeodin oxidase/laccase"/>
    <property type="match status" value="1"/>
</dbReference>
<dbReference type="OrthoDB" id="2121828at2759"/>
<evidence type="ECO:0000256" key="7">
    <source>
        <dbReference type="ARBA" id="ARBA00023180"/>
    </source>
</evidence>
<keyword evidence="12" id="KW-1185">Reference proteome</keyword>
<dbReference type="InterPro" id="IPR011706">
    <property type="entry name" value="Cu-oxidase_C"/>
</dbReference>
<dbReference type="GO" id="GO:0005507">
    <property type="term" value="F:copper ion binding"/>
    <property type="evidence" value="ECO:0007669"/>
    <property type="project" value="InterPro"/>
</dbReference>
<dbReference type="Proteomes" id="UP000827724">
    <property type="component" value="Unassembled WGS sequence"/>
</dbReference>
<dbReference type="CDD" id="cd13880">
    <property type="entry name" value="CuRO_2_MaLCC_like"/>
    <property type="match status" value="1"/>
</dbReference>
<dbReference type="PANTHER" id="PTHR11709:SF145">
    <property type="entry name" value="LCC1"/>
    <property type="match status" value="1"/>
</dbReference>
<sequence>MRGAPVASSRLSQHQTNGLSVMGALTAPFLPAFLTNNPTPNGYPWSTLDVNTNYYDTSPKTGVIRSYNFTVSRGAIAPDGYQRNVLLVNGAFPGPLIQANWGDTIQVTLHNNITGPEEGTALHWHGFLQHGTPWEDGAPAVTQCPVPPGKSFTYQFEATLYGSTWYHSHYSAQYSGGLVGPMVIHGPKSQSYDIDVGPVMLSDWYHEEYFELVQQTMSTVPGANRFPSDNNLINGKMNFDCSKATGGAPCTNNAGIAKFRFERGKTHLLRLVNSGSAGLQRFSIDGHRMTVVANDFVDVEPYEAEVVTLGIGQRSHVLVKADGDLDAYWMRSNISTICSLASQPNALAAIYYDNADTNEAPRSTPWNVPDPGTCANDDLSLTEPVMKLRVPEPDLTFDMELATFQNATGHNLWAMNGVSFRGNFNSPALLLSNLGNLTFQQQWNVRSTGAAKSVRINVINRSGIAHPMHLHGFNMYILHEGPGEWDRATTVRPSNPQRRDVFMVRGGGHAVMQFDAADNPGVWPFHCHIAWHASAGLFAQILTNPEEVRRMKIPNVVAETCRQWGKWTHTNIPEQIDSGL</sequence>
<evidence type="ECO:0000313" key="12">
    <source>
        <dbReference type="Proteomes" id="UP000827724"/>
    </source>
</evidence>
<evidence type="ECO:0000256" key="1">
    <source>
        <dbReference type="ARBA" id="ARBA00010609"/>
    </source>
</evidence>
<dbReference type="Pfam" id="PF07732">
    <property type="entry name" value="Cu-oxidase_3"/>
    <property type="match status" value="1"/>
</dbReference>
<evidence type="ECO:0000256" key="2">
    <source>
        <dbReference type="ARBA" id="ARBA00022723"/>
    </source>
</evidence>
<evidence type="ECO:0000256" key="6">
    <source>
        <dbReference type="ARBA" id="ARBA00023008"/>
    </source>
</evidence>
<feature type="domain" description="Plastocyanin-like" evidence="10">
    <location>
        <begin position="71"/>
        <end position="188"/>
    </location>
</feature>
<dbReference type="InterPro" id="IPR011707">
    <property type="entry name" value="Cu-oxidase-like_N"/>
</dbReference>
<evidence type="ECO:0000256" key="3">
    <source>
        <dbReference type="ARBA" id="ARBA00022729"/>
    </source>
</evidence>
<evidence type="ECO:0000256" key="4">
    <source>
        <dbReference type="ARBA" id="ARBA00022737"/>
    </source>
</evidence>
<proteinExistence type="inferred from homology"/>
<dbReference type="CDD" id="cd13901">
    <property type="entry name" value="CuRO_3_MaLCC_like"/>
    <property type="match status" value="1"/>
</dbReference>
<dbReference type="Pfam" id="PF07731">
    <property type="entry name" value="Cu-oxidase_2"/>
    <property type="match status" value="1"/>
</dbReference>
<evidence type="ECO:0000256" key="5">
    <source>
        <dbReference type="ARBA" id="ARBA00023002"/>
    </source>
</evidence>
<evidence type="ECO:0000259" key="9">
    <source>
        <dbReference type="Pfam" id="PF07731"/>
    </source>
</evidence>